<dbReference type="PANTHER" id="PTHR37402">
    <property type="entry name" value="GRAM DOMAIN-CONTAINING PROTEIN 4"/>
    <property type="match status" value="1"/>
</dbReference>
<dbReference type="Ensembl" id="ENSSFOT00015014878.2">
    <property type="protein sequence ID" value="ENSSFOP00015014704.2"/>
    <property type="gene ID" value="ENSSFOG00015009406.2"/>
</dbReference>
<dbReference type="Gene3D" id="2.30.29.30">
    <property type="entry name" value="Pleckstrin-homology domain (PH domain)/Phosphotyrosine-binding domain (PTB)"/>
    <property type="match status" value="1"/>
</dbReference>
<dbReference type="Pfam" id="PF02893">
    <property type="entry name" value="GRAM"/>
    <property type="match status" value="1"/>
</dbReference>
<keyword evidence="5" id="KW-1185">Reference proteome</keyword>
<dbReference type="GeneTree" id="ENSGT00390000010968"/>
<keyword evidence="2" id="KW-0472">Membrane</keyword>
<feature type="coiled-coil region" evidence="1">
    <location>
        <begin position="109"/>
        <end position="159"/>
    </location>
</feature>
<reference evidence="4" key="2">
    <citation type="submission" date="2025-08" db="UniProtKB">
        <authorList>
            <consortium name="Ensembl"/>
        </authorList>
    </citation>
    <scope>IDENTIFICATION</scope>
</reference>
<dbReference type="GO" id="GO:0034164">
    <property type="term" value="P:negative regulation of toll-like receptor 9 signaling pathway"/>
    <property type="evidence" value="ECO:0007669"/>
    <property type="project" value="TreeGrafter"/>
</dbReference>
<keyword evidence="1" id="KW-0175">Coiled coil</keyword>
<evidence type="ECO:0000256" key="1">
    <source>
        <dbReference type="SAM" id="Coils"/>
    </source>
</evidence>
<accession>A0A8C9RDU6</accession>
<organism evidence="4 5">
    <name type="scientific">Scleropages formosus</name>
    <name type="common">Asian bonytongue</name>
    <name type="synonym">Osteoglossum formosum</name>
    <dbReference type="NCBI Taxonomy" id="113540"/>
    <lineage>
        <taxon>Eukaryota</taxon>
        <taxon>Metazoa</taxon>
        <taxon>Chordata</taxon>
        <taxon>Craniata</taxon>
        <taxon>Vertebrata</taxon>
        <taxon>Euteleostomi</taxon>
        <taxon>Actinopterygii</taxon>
        <taxon>Neopterygii</taxon>
        <taxon>Teleostei</taxon>
        <taxon>Osteoglossocephala</taxon>
        <taxon>Osteoglossomorpha</taxon>
        <taxon>Osteoglossiformes</taxon>
        <taxon>Osteoglossidae</taxon>
        <taxon>Scleropages</taxon>
    </lineage>
</organism>
<proteinExistence type="predicted"/>
<evidence type="ECO:0000313" key="5">
    <source>
        <dbReference type="Proteomes" id="UP000694397"/>
    </source>
</evidence>
<evidence type="ECO:0000259" key="3">
    <source>
        <dbReference type="SMART" id="SM00568"/>
    </source>
</evidence>
<evidence type="ECO:0000313" key="4">
    <source>
        <dbReference type="Ensembl" id="ENSSFOP00015014704.2"/>
    </source>
</evidence>
<keyword evidence="2" id="KW-1133">Transmembrane helix</keyword>
<feature type="domain" description="GRAM" evidence="3">
    <location>
        <begin position="474"/>
        <end position="554"/>
    </location>
</feature>
<dbReference type="AlphaFoldDB" id="A0A8C9RDU6"/>
<feature type="transmembrane region" description="Helical" evidence="2">
    <location>
        <begin position="274"/>
        <end position="296"/>
    </location>
</feature>
<protein>
    <submittedName>
        <fullName evidence="4">GRAM domain containing 4</fullName>
    </submittedName>
</protein>
<evidence type="ECO:0000256" key="2">
    <source>
        <dbReference type="SAM" id="Phobius"/>
    </source>
</evidence>
<sequence length="607" mass="69820">VCWGPESNRGDAVRHVKVKQRNPLLIMLKRLDKIRFRGQKRDEFPDLAESPNASDNECTDDVAVKLRPMLRDPEDLRDPAGPGTPNMATAVQDFQRSELDRLNEVKGHLEIALLEKHFLQEELRKLREETNIENLKQELEKERQKRADLEHKLNEVVKSRRCGWEMVEGGSHKLHHSLSLPTADRQQETLFSRLQKWLNDRFGVYIEDFRFQPEENTVEAEEPLSAKRLTENMRRLKRGAKPVTNFLRNLSALSNWHSVYTSAIAFIIYMNAAWYGWAVPMFLFLAILRLSLNYLIARGWRIQWSIVPEVSEPVEPPKEDLTVSEKFQLVLDVAQKAQNLFGKMADVLEKIKNLFMWVQPEITQKLYIALWVAFISSCVLPYKLMGFIIGVYAGIKFFIIDFLFKSCPKLRDKYDTPYIIWTSLPTDPQLKERTNVTTSRRVQPVVSRSSLATSVPCGVTREEESGRPHSTKKGPFHEVFNLSENERPLAVCESGWRCCLINRDRKMPTDYIRNGVLYVTENYLCFESSSSRSGSSKKNKVIKLCDITDIQKYKVLSVLPGSGMGISIATPATQKPLVFGAMIHRDEAFEAIFTQYMKTVTANNPES</sequence>
<reference evidence="4 5" key="1">
    <citation type="submission" date="2019-04" db="EMBL/GenBank/DDBJ databases">
        <authorList>
            <consortium name="Wellcome Sanger Institute Data Sharing"/>
        </authorList>
    </citation>
    <scope>NUCLEOTIDE SEQUENCE [LARGE SCALE GENOMIC DNA]</scope>
</reference>
<reference evidence="4" key="3">
    <citation type="submission" date="2025-09" db="UniProtKB">
        <authorList>
            <consortium name="Ensembl"/>
        </authorList>
    </citation>
    <scope>IDENTIFICATION</scope>
</reference>
<keyword evidence="2" id="KW-0812">Transmembrane</keyword>
<dbReference type="PANTHER" id="PTHR37402:SF1">
    <property type="entry name" value="GRAM DOMAIN-CONTAINING PROTEIN 4"/>
    <property type="match status" value="1"/>
</dbReference>
<dbReference type="SMART" id="SM00568">
    <property type="entry name" value="GRAM"/>
    <property type="match status" value="1"/>
</dbReference>
<dbReference type="InterPro" id="IPR037847">
    <property type="entry name" value="GRAMDC4"/>
</dbReference>
<dbReference type="InterPro" id="IPR011993">
    <property type="entry name" value="PH-like_dom_sf"/>
</dbReference>
<gene>
    <name evidence="4" type="primary">GRAMD4</name>
    <name evidence="4" type="synonym">LOC108931598</name>
</gene>
<name>A0A8C9RDU6_SCLFO</name>
<dbReference type="InterPro" id="IPR004182">
    <property type="entry name" value="GRAM"/>
</dbReference>
<dbReference type="GO" id="GO:0006915">
    <property type="term" value="P:apoptotic process"/>
    <property type="evidence" value="ECO:0007669"/>
    <property type="project" value="InterPro"/>
</dbReference>
<dbReference type="Proteomes" id="UP000694397">
    <property type="component" value="Chromosome 2"/>
</dbReference>
<dbReference type="CDD" id="cd13221">
    <property type="entry name" value="PH-GRAM_GRAMDC4"/>
    <property type="match status" value="1"/>
</dbReference>
<dbReference type="InterPro" id="IPR037845">
    <property type="entry name" value="GRAMDC4_PH-GRAM"/>
</dbReference>